<proteinExistence type="predicted"/>
<evidence type="ECO:0000313" key="2">
    <source>
        <dbReference type="EMBL" id="KAG2195382.1"/>
    </source>
</evidence>
<feature type="compositionally biased region" description="Polar residues" evidence="1">
    <location>
        <begin position="34"/>
        <end position="51"/>
    </location>
</feature>
<name>A0A8H7UVA4_9FUNG</name>
<evidence type="ECO:0000256" key="1">
    <source>
        <dbReference type="SAM" id="MobiDB-lite"/>
    </source>
</evidence>
<dbReference type="AlphaFoldDB" id="A0A8H7UVA4"/>
<comment type="caution">
    <text evidence="2">The sequence shown here is derived from an EMBL/GenBank/DDBJ whole genome shotgun (WGS) entry which is preliminary data.</text>
</comment>
<feature type="compositionally biased region" description="Low complexity" evidence="1">
    <location>
        <begin position="70"/>
        <end position="81"/>
    </location>
</feature>
<keyword evidence="3" id="KW-1185">Reference proteome</keyword>
<dbReference type="EMBL" id="JAEPRD010000172">
    <property type="protein sequence ID" value="KAG2195382.1"/>
    <property type="molecule type" value="Genomic_DNA"/>
</dbReference>
<feature type="compositionally biased region" description="Basic residues" evidence="1">
    <location>
        <begin position="1"/>
        <end position="11"/>
    </location>
</feature>
<sequence>MPQAARRPKTKPKFDAASNLKIDQFFKPLPKMKTFSQENENSQDRPSSFGNPTKGRENENNANIFDVKRSSSNLISSSQNSAVGLKRTSSNLVNSSQNSALGLKRTSSNLTNSSQNGTNPFGIKRNPSDLMFSSQPEPGSFRNTSSHPITNIDNFFGNKSKTNNNQRLSNPFEIKRTASNSTNQSDTDASNNLKRTSSNSSGQKKAQGVLDTFIERKEEPVRVFVDENEGCETRPRSLDARVVQARALQKKKIKPLNTYSPTSTSPSTIFRDDYEDDDDDDDDESNPPLAVYRDDLNTQYIMSSSLVRPDELVDTGPQKKFQIYVDKDTQQSSPLLSYYPDSQVVVDDDDDGLSEVFENEKKSTSSPLISHEVSSYPFNDDELLFSDNDDNDDEDGFDPADEFSIAVQDVNEPTKPEKSLFED</sequence>
<protein>
    <submittedName>
        <fullName evidence="2">Uncharacterized protein</fullName>
    </submittedName>
</protein>
<evidence type="ECO:0000313" key="3">
    <source>
        <dbReference type="Proteomes" id="UP000603453"/>
    </source>
</evidence>
<feature type="region of interest" description="Disordered" evidence="1">
    <location>
        <begin position="254"/>
        <end position="290"/>
    </location>
</feature>
<feature type="compositionally biased region" description="Polar residues" evidence="1">
    <location>
        <begin position="131"/>
        <end position="169"/>
    </location>
</feature>
<feature type="compositionally biased region" description="Low complexity" evidence="1">
    <location>
        <begin position="258"/>
        <end position="268"/>
    </location>
</feature>
<feature type="region of interest" description="Disordered" evidence="1">
    <location>
        <begin position="1"/>
        <end position="208"/>
    </location>
</feature>
<dbReference type="Proteomes" id="UP000603453">
    <property type="component" value="Unassembled WGS sequence"/>
</dbReference>
<accession>A0A8H7UVA4</accession>
<gene>
    <name evidence="2" type="ORF">INT47_004490</name>
</gene>
<feature type="compositionally biased region" description="Polar residues" evidence="1">
    <location>
        <begin position="87"/>
        <end position="119"/>
    </location>
</feature>
<feature type="compositionally biased region" description="Polar residues" evidence="1">
    <location>
        <begin position="177"/>
        <end position="204"/>
    </location>
</feature>
<organism evidence="2 3">
    <name type="scientific">Mucor saturninus</name>
    <dbReference type="NCBI Taxonomy" id="64648"/>
    <lineage>
        <taxon>Eukaryota</taxon>
        <taxon>Fungi</taxon>
        <taxon>Fungi incertae sedis</taxon>
        <taxon>Mucoromycota</taxon>
        <taxon>Mucoromycotina</taxon>
        <taxon>Mucoromycetes</taxon>
        <taxon>Mucorales</taxon>
        <taxon>Mucorineae</taxon>
        <taxon>Mucoraceae</taxon>
        <taxon>Mucor</taxon>
    </lineage>
</organism>
<reference evidence="2" key="1">
    <citation type="submission" date="2020-12" db="EMBL/GenBank/DDBJ databases">
        <title>Metabolic potential, ecology and presence of endohyphal bacteria is reflected in genomic diversity of Mucoromycotina.</title>
        <authorList>
            <person name="Muszewska A."/>
            <person name="Okrasinska A."/>
            <person name="Steczkiewicz K."/>
            <person name="Drgas O."/>
            <person name="Orlowska M."/>
            <person name="Perlinska-Lenart U."/>
            <person name="Aleksandrzak-Piekarczyk T."/>
            <person name="Szatraj K."/>
            <person name="Zielenkiewicz U."/>
            <person name="Pilsyk S."/>
            <person name="Malc E."/>
            <person name="Mieczkowski P."/>
            <person name="Kruszewska J.S."/>
            <person name="Biernat P."/>
            <person name="Pawlowska J."/>
        </authorList>
    </citation>
    <scope>NUCLEOTIDE SEQUENCE</scope>
    <source>
        <strain evidence="2">WA0000017839</strain>
    </source>
</reference>
<feature type="region of interest" description="Disordered" evidence="1">
    <location>
        <begin position="380"/>
        <end position="400"/>
    </location>
</feature>
<feature type="compositionally biased region" description="Acidic residues" evidence="1">
    <location>
        <begin position="273"/>
        <end position="285"/>
    </location>
</feature>